<comment type="caution">
    <text evidence="1">The sequence shown here is derived from an EMBL/GenBank/DDBJ whole genome shotgun (WGS) entry which is preliminary data.</text>
</comment>
<protein>
    <submittedName>
        <fullName evidence="1">Uncharacterized protein</fullName>
    </submittedName>
</protein>
<name>A0AAW2Z9R8_9EUKA</name>
<evidence type="ECO:0000313" key="2">
    <source>
        <dbReference type="Proteomes" id="UP001431209"/>
    </source>
</evidence>
<organism evidence="1 2">
    <name type="scientific">Acrasis kona</name>
    <dbReference type="NCBI Taxonomy" id="1008807"/>
    <lineage>
        <taxon>Eukaryota</taxon>
        <taxon>Discoba</taxon>
        <taxon>Heterolobosea</taxon>
        <taxon>Tetramitia</taxon>
        <taxon>Eutetramitia</taxon>
        <taxon>Acrasidae</taxon>
        <taxon>Acrasis</taxon>
    </lineage>
</organism>
<gene>
    <name evidence="1" type="ORF">AKO1_001804</name>
</gene>
<sequence>MLGFRIGMCAGIKIDRDVDVSTESNEQPPEYPHTMDYMNSYPTSQVIHPQQQFYANVPTNYGYTQRWKS</sequence>
<reference evidence="1 2" key="1">
    <citation type="submission" date="2024-03" db="EMBL/GenBank/DDBJ databases">
        <title>The Acrasis kona genome and developmental transcriptomes reveal deep origins of eukaryotic multicellular pathways.</title>
        <authorList>
            <person name="Sheikh S."/>
            <person name="Fu C.-J."/>
            <person name="Brown M.W."/>
            <person name="Baldauf S.L."/>
        </authorList>
    </citation>
    <scope>NUCLEOTIDE SEQUENCE [LARGE SCALE GENOMIC DNA]</scope>
    <source>
        <strain evidence="1 2">ATCC MYA-3509</strain>
    </source>
</reference>
<proteinExistence type="predicted"/>
<dbReference type="Proteomes" id="UP001431209">
    <property type="component" value="Unassembled WGS sequence"/>
</dbReference>
<dbReference type="AlphaFoldDB" id="A0AAW2Z9R8"/>
<accession>A0AAW2Z9R8</accession>
<evidence type="ECO:0000313" key="1">
    <source>
        <dbReference type="EMBL" id="KAL0486144.1"/>
    </source>
</evidence>
<dbReference type="EMBL" id="JAOPGA020001203">
    <property type="protein sequence ID" value="KAL0486144.1"/>
    <property type="molecule type" value="Genomic_DNA"/>
</dbReference>
<keyword evidence="2" id="KW-1185">Reference proteome</keyword>